<dbReference type="PANTHER" id="PTHR12412">
    <property type="entry name" value="CAP BINDING PROTEIN"/>
    <property type="match status" value="1"/>
</dbReference>
<gene>
    <name evidence="1" type="ORF">SMTD_LOCUS11193</name>
</gene>
<dbReference type="Gene3D" id="1.25.40.180">
    <property type="match status" value="1"/>
</dbReference>
<evidence type="ECO:0000313" key="1">
    <source>
        <dbReference type="EMBL" id="VDP57372.1"/>
    </source>
</evidence>
<dbReference type="Pfam" id="PF09088">
    <property type="entry name" value="MIF4G_like"/>
    <property type="match status" value="1"/>
</dbReference>
<dbReference type="InterPro" id="IPR027159">
    <property type="entry name" value="CBP80"/>
</dbReference>
<dbReference type="GO" id="GO:0006406">
    <property type="term" value="P:mRNA export from nucleus"/>
    <property type="evidence" value="ECO:0007669"/>
    <property type="project" value="InterPro"/>
</dbReference>
<sequence length="84" mass="10387">MFYSLNYCFIQLKYQYCFNTLLLQTFKLLLLLLLLSCRFIEWFSYHLSNYQLQWSWKEWSSSLTLDPMSPQKRLITETLCRLIR</sequence>
<accession>A0A183PA08</accession>
<dbReference type="GO" id="GO:0005634">
    <property type="term" value="C:nucleus"/>
    <property type="evidence" value="ECO:0007669"/>
    <property type="project" value="TreeGrafter"/>
</dbReference>
<keyword evidence="2" id="KW-1185">Reference proteome</keyword>
<protein>
    <submittedName>
        <fullName evidence="1">Uncharacterized protein</fullName>
    </submittedName>
</protein>
<dbReference type="STRING" id="31246.A0A183PA08"/>
<dbReference type="SUPFAM" id="SSF48371">
    <property type="entry name" value="ARM repeat"/>
    <property type="match status" value="1"/>
</dbReference>
<dbReference type="InterPro" id="IPR016024">
    <property type="entry name" value="ARM-type_fold"/>
</dbReference>
<dbReference type="EMBL" id="UZAL01031243">
    <property type="protein sequence ID" value="VDP57372.1"/>
    <property type="molecule type" value="Genomic_DNA"/>
</dbReference>
<proteinExistence type="predicted"/>
<name>A0A183PA08_9TREM</name>
<dbReference type="AlphaFoldDB" id="A0A183PA08"/>
<reference evidence="1 2" key="1">
    <citation type="submission" date="2018-11" db="EMBL/GenBank/DDBJ databases">
        <authorList>
            <consortium name="Pathogen Informatics"/>
        </authorList>
    </citation>
    <scope>NUCLEOTIDE SEQUENCE [LARGE SCALE GENOMIC DNA]</scope>
    <source>
        <strain>Denwood</strain>
        <strain evidence="2">Zambia</strain>
    </source>
</reference>
<dbReference type="Proteomes" id="UP000269396">
    <property type="component" value="Unassembled WGS sequence"/>
</dbReference>
<dbReference type="PANTHER" id="PTHR12412:SF2">
    <property type="entry name" value="NUCLEAR CAP-BINDING PROTEIN SUBUNIT 1"/>
    <property type="match status" value="1"/>
</dbReference>
<dbReference type="GO" id="GO:0005846">
    <property type="term" value="C:nuclear cap binding complex"/>
    <property type="evidence" value="ECO:0007669"/>
    <property type="project" value="InterPro"/>
</dbReference>
<organism evidence="1 2">
    <name type="scientific">Schistosoma mattheei</name>
    <dbReference type="NCBI Taxonomy" id="31246"/>
    <lineage>
        <taxon>Eukaryota</taxon>
        <taxon>Metazoa</taxon>
        <taxon>Spiralia</taxon>
        <taxon>Lophotrochozoa</taxon>
        <taxon>Platyhelminthes</taxon>
        <taxon>Trematoda</taxon>
        <taxon>Digenea</taxon>
        <taxon>Strigeidida</taxon>
        <taxon>Schistosomatoidea</taxon>
        <taxon>Schistosomatidae</taxon>
        <taxon>Schistosoma</taxon>
    </lineage>
</organism>
<dbReference type="GO" id="GO:0000184">
    <property type="term" value="P:nuclear-transcribed mRNA catabolic process, nonsense-mediated decay"/>
    <property type="evidence" value="ECO:0007669"/>
    <property type="project" value="TreeGrafter"/>
</dbReference>
<dbReference type="InterPro" id="IPR015172">
    <property type="entry name" value="MIF4G-like_typ-1"/>
</dbReference>
<evidence type="ECO:0000313" key="2">
    <source>
        <dbReference type="Proteomes" id="UP000269396"/>
    </source>
</evidence>
<dbReference type="GO" id="GO:0003729">
    <property type="term" value="F:mRNA binding"/>
    <property type="evidence" value="ECO:0007669"/>
    <property type="project" value="TreeGrafter"/>
</dbReference>
<dbReference type="GO" id="GO:0000339">
    <property type="term" value="F:RNA cap binding"/>
    <property type="evidence" value="ECO:0007669"/>
    <property type="project" value="InterPro"/>
</dbReference>